<dbReference type="PANTHER" id="PTHR33751">
    <property type="entry name" value="CBB3-TYPE CYTOCHROME C OXIDASE SUBUNIT FIXP"/>
    <property type="match status" value="1"/>
</dbReference>
<keyword evidence="5 6" id="KW-0408">Iron</keyword>
<feature type="signal peptide" evidence="7">
    <location>
        <begin position="1"/>
        <end position="22"/>
    </location>
</feature>
<organism evidence="9 10">
    <name type="scientific">Hylemonella gracilis str. Niagara R</name>
    <dbReference type="NCBI Taxonomy" id="1458275"/>
    <lineage>
        <taxon>Bacteria</taxon>
        <taxon>Pseudomonadati</taxon>
        <taxon>Pseudomonadota</taxon>
        <taxon>Betaproteobacteria</taxon>
        <taxon>Burkholderiales</taxon>
        <taxon>Comamonadaceae</taxon>
        <taxon>Hylemonella</taxon>
    </lineage>
</organism>
<reference evidence="9 10" key="1">
    <citation type="submission" date="2014-02" db="EMBL/GenBank/DDBJ databases">
        <title>Draft Genome of Hylemonella gracilis isolated from the Niagara River.</title>
        <authorList>
            <person name="Pawlowski D.R."/>
            <person name="Koudelka G.B."/>
        </authorList>
    </citation>
    <scope>NUCLEOTIDE SEQUENCE [LARGE SCALE GENOMIC DNA]</scope>
    <source>
        <strain evidence="9 10">Niagara R</strain>
    </source>
</reference>
<keyword evidence="2 6" id="KW-0349">Heme</keyword>
<keyword evidence="4" id="KW-0249">Electron transport</keyword>
<dbReference type="InterPro" id="IPR009056">
    <property type="entry name" value="Cyt_c-like_dom"/>
</dbReference>
<dbReference type="SUPFAM" id="SSF46626">
    <property type="entry name" value="Cytochrome c"/>
    <property type="match status" value="1"/>
</dbReference>
<dbReference type="InterPro" id="IPR050597">
    <property type="entry name" value="Cytochrome_c_Oxidase_Subunit"/>
</dbReference>
<dbReference type="STRING" id="1458275.AZ34_03660"/>
<feature type="domain" description="Cytochrome c" evidence="8">
    <location>
        <begin position="41"/>
        <end position="129"/>
    </location>
</feature>
<evidence type="ECO:0000259" key="8">
    <source>
        <dbReference type="PROSITE" id="PS51007"/>
    </source>
</evidence>
<sequence length="130" mass="13950">MLTRPRSTALLMGLLLVVQGCASTGDARAQAQQAAEARAPAIQSAAPPAFSLARQRTLAAVCATCHGTEGRPPKDSIIPPLVALPRGYMVLQLRDFRDGRRPSTVMQQITLGLTDAEIEAVAFYYSTLKR</sequence>
<dbReference type="Proteomes" id="UP000023268">
    <property type="component" value="Unassembled WGS sequence"/>
</dbReference>
<evidence type="ECO:0000256" key="7">
    <source>
        <dbReference type="SAM" id="SignalP"/>
    </source>
</evidence>
<dbReference type="PROSITE" id="PS51007">
    <property type="entry name" value="CYTC"/>
    <property type="match status" value="1"/>
</dbReference>
<dbReference type="RefSeq" id="WP_051509500.1">
    <property type="nucleotide sequence ID" value="NZ_JEMG01000001.1"/>
</dbReference>
<evidence type="ECO:0000256" key="2">
    <source>
        <dbReference type="ARBA" id="ARBA00022617"/>
    </source>
</evidence>
<evidence type="ECO:0000313" key="10">
    <source>
        <dbReference type="Proteomes" id="UP000023268"/>
    </source>
</evidence>
<evidence type="ECO:0000256" key="5">
    <source>
        <dbReference type="ARBA" id="ARBA00023004"/>
    </source>
</evidence>
<keyword evidence="7" id="KW-0732">Signal</keyword>
<accession>A0A016XEC0</accession>
<dbReference type="GO" id="GO:0046872">
    <property type="term" value="F:metal ion binding"/>
    <property type="evidence" value="ECO:0007669"/>
    <property type="project" value="UniProtKB-KW"/>
</dbReference>
<name>A0A016XEC0_9BURK</name>
<dbReference type="Gene3D" id="1.10.760.10">
    <property type="entry name" value="Cytochrome c-like domain"/>
    <property type="match status" value="1"/>
</dbReference>
<dbReference type="EMBL" id="JEMG01000001">
    <property type="protein sequence ID" value="EYC50260.1"/>
    <property type="molecule type" value="Genomic_DNA"/>
</dbReference>
<dbReference type="PROSITE" id="PS51257">
    <property type="entry name" value="PROKAR_LIPOPROTEIN"/>
    <property type="match status" value="1"/>
</dbReference>
<dbReference type="GO" id="GO:0009055">
    <property type="term" value="F:electron transfer activity"/>
    <property type="evidence" value="ECO:0007669"/>
    <property type="project" value="InterPro"/>
</dbReference>
<dbReference type="InterPro" id="IPR036909">
    <property type="entry name" value="Cyt_c-like_dom_sf"/>
</dbReference>
<keyword evidence="1" id="KW-0813">Transport</keyword>
<protein>
    <submittedName>
        <fullName evidence="9">Cytochrome c class I</fullName>
    </submittedName>
</protein>
<keyword evidence="3 6" id="KW-0479">Metal-binding</keyword>
<dbReference type="PANTHER" id="PTHR33751:SF9">
    <property type="entry name" value="CYTOCHROME C4"/>
    <property type="match status" value="1"/>
</dbReference>
<gene>
    <name evidence="9" type="ORF">AZ34_03660</name>
</gene>
<proteinExistence type="predicted"/>
<feature type="chain" id="PRO_5001491567" evidence="7">
    <location>
        <begin position="23"/>
        <end position="130"/>
    </location>
</feature>
<dbReference type="eggNOG" id="COG2863">
    <property type="taxonomic scope" value="Bacteria"/>
</dbReference>
<dbReference type="OrthoDB" id="8526831at2"/>
<dbReference type="GO" id="GO:0020037">
    <property type="term" value="F:heme binding"/>
    <property type="evidence" value="ECO:0007669"/>
    <property type="project" value="InterPro"/>
</dbReference>
<evidence type="ECO:0000313" key="9">
    <source>
        <dbReference type="EMBL" id="EYC50260.1"/>
    </source>
</evidence>
<comment type="caution">
    <text evidence="9">The sequence shown here is derived from an EMBL/GenBank/DDBJ whole genome shotgun (WGS) entry which is preliminary data.</text>
</comment>
<dbReference type="AlphaFoldDB" id="A0A016XEC0"/>
<evidence type="ECO:0000256" key="4">
    <source>
        <dbReference type="ARBA" id="ARBA00022982"/>
    </source>
</evidence>
<evidence type="ECO:0000256" key="3">
    <source>
        <dbReference type="ARBA" id="ARBA00022723"/>
    </source>
</evidence>
<evidence type="ECO:0000256" key="6">
    <source>
        <dbReference type="PROSITE-ProRule" id="PRU00433"/>
    </source>
</evidence>
<evidence type="ECO:0000256" key="1">
    <source>
        <dbReference type="ARBA" id="ARBA00022448"/>
    </source>
</evidence>